<sequence>WLLKKHHFQEIWIGRNDAVPCYEEIVILIDSKNATAPRICLWKGYEIVRRSLVWALEIAIGSGVSQSVIGNGSEA</sequence>
<dbReference type="Proteomes" id="UP000749646">
    <property type="component" value="Unassembled WGS sequence"/>
</dbReference>
<dbReference type="EMBL" id="JAAAHW010005985">
    <property type="protein sequence ID" value="KAF9965264.1"/>
    <property type="molecule type" value="Genomic_DNA"/>
</dbReference>
<evidence type="ECO:0000313" key="2">
    <source>
        <dbReference type="Proteomes" id="UP000749646"/>
    </source>
</evidence>
<organism evidence="1 2">
    <name type="scientific">Modicella reniformis</name>
    <dbReference type="NCBI Taxonomy" id="1440133"/>
    <lineage>
        <taxon>Eukaryota</taxon>
        <taxon>Fungi</taxon>
        <taxon>Fungi incertae sedis</taxon>
        <taxon>Mucoromycota</taxon>
        <taxon>Mortierellomycotina</taxon>
        <taxon>Mortierellomycetes</taxon>
        <taxon>Mortierellales</taxon>
        <taxon>Mortierellaceae</taxon>
        <taxon>Modicella</taxon>
    </lineage>
</organism>
<evidence type="ECO:0000313" key="1">
    <source>
        <dbReference type="EMBL" id="KAF9965264.1"/>
    </source>
</evidence>
<protein>
    <submittedName>
        <fullName evidence="1">Uncharacterized protein</fullName>
    </submittedName>
</protein>
<proteinExistence type="predicted"/>
<keyword evidence="2" id="KW-1185">Reference proteome</keyword>
<accession>A0A9P6M3R4</accession>
<name>A0A9P6M3R4_9FUNG</name>
<reference evidence="1" key="1">
    <citation type="journal article" date="2020" name="Fungal Divers.">
        <title>Resolving the Mortierellaceae phylogeny through synthesis of multi-gene phylogenetics and phylogenomics.</title>
        <authorList>
            <person name="Vandepol N."/>
            <person name="Liber J."/>
            <person name="Desiro A."/>
            <person name="Na H."/>
            <person name="Kennedy M."/>
            <person name="Barry K."/>
            <person name="Grigoriev I.V."/>
            <person name="Miller A.N."/>
            <person name="O'Donnell K."/>
            <person name="Stajich J.E."/>
            <person name="Bonito G."/>
        </authorList>
    </citation>
    <scope>NUCLEOTIDE SEQUENCE</scope>
    <source>
        <strain evidence="1">MES-2147</strain>
    </source>
</reference>
<dbReference type="AlphaFoldDB" id="A0A9P6M3R4"/>
<comment type="caution">
    <text evidence="1">The sequence shown here is derived from an EMBL/GenBank/DDBJ whole genome shotgun (WGS) entry which is preliminary data.</text>
</comment>
<gene>
    <name evidence="1" type="ORF">BGZ65_000824</name>
</gene>
<feature type="non-terminal residue" evidence="1">
    <location>
        <position position="1"/>
    </location>
</feature>